<dbReference type="AlphaFoldDB" id="A0A8J2T1W4"/>
<organism evidence="2 3">
    <name type="scientific">Pelagomonas calceolata</name>
    <dbReference type="NCBI Taxonomy" id="35677"/>
    <lineage>
        <taxon>Eukaryota</taxon>
        <taxon>Sar</taxon>
        <taxon>Stramenopiles</taxon>
        <taxon>Ochrophyta</taxon>
        <taxon>Pelagophyceae</taxon>
        <taxon>Pelagomonadales</taxon>
        <taxon>Pelagomonadaceae</taxon>
        <taxon>Pelagomonas</taxon>
    </lineage>
</organism>
<name>A0A8J2T1W4_9STRA</name>
<protein>
    <submittedName>
        <fullName evidence="2">Uncharacterized protein</fullName>
    </submittedName>
</protein>
<feature type="compositionally biased region" description="Basic and acidic residues" evidence="1">
    <location>
        <begin position="100"/>
        <end position="109"/>
    </location>
</feature>
<evidence type="ECO:0000256" key="1">
    <source>
        <dbReference type="SAM" id="MobiDB-lite"/>
    </source>
</evidence>
<accession>A0A8J2T1W4</accession>
<feature type="compositionally biased region" description="Low complexity" evidence="1">
    <location>
        <begin position="123"/>
        <end position="132"/>
    </location>
</feature>
<proteinExistence type="predicted"/>
<comment type="caution">
    <text evidence="2">The sequence shown here is derived from an EMBL/GenBank/DDBJ whole genome shotgun (WGS) entry which is preliminary data.</text>
</comment>
<dbReference type="EMBL" id="CAKKNE010000005">
    <property type="protein sequence ID" value="CAH0378251.1"/>
    <property type="molecule type" value="Genomic_DNA"/>
</dbReference>
<gene>
    <name evidence="2" type="ORF">PECAL_5P27670</name>
</gene>
<evidence type="ECO:0000313" key="3">
    <source>
        <dbReference type="Proteomes" id="UP000789595"/>
    </source>
</evidence>
<sequence length="204" mass="22735">MWRRRAASAESCGPARLDLCGGQPSDSRRPWMDLLCGSRQPVEEDEVFSVEPPQSPEAKFIADAWEPREREDDACALPEHIDDDADSFADLPQMVEAATRREISRRRDSLSPNAVTDRLSALRVSRTTVATPPRRRRSRGQHGGADVPSPLTKPAVTPRRRRAAWRGQHGEADVASPLTDGSPPLEALPQRKVRPEPYYSQPVQ</sequence>
<feature type="region of interest" description="Disordered" evidence="1">
    <location>
        <begin position="43"/>
        <end position="71"/>
    </location>
</feature>
<feature type="region of interest" description="Disordered" evidence="1">
    <location>
        <begin position="100"/>
        <end position="204"/>
    </location>
</feature>
<evidence type="ECO:0000313" key="2">
    <source>
        <dbReference type="EMBL" id="CAH0378251.1"/>
    </source>
</evidence>
<dbReference type="Proteomes" id="UP000789595">
    <property type="component" value="Unassembled WGS sequence"/>
</dbReference>
<keyword evidence="3" id="KW-1185">Reference proteome</keyword>
<reference evidence="2" key="1">
    <citation type="submission" date="2021-11" db="EMBL/GenBank/DDBJ databases">
        <authorList>
            <consortium name="Genoscope - CEA"/>
            <person name="William W."/>
        </authorList>
    </citation>
    <scope>NUCLEOTIDE SEQUENCE</scope>
</reference>